<sequence length="230" mass="26265">MASPTSIKRLTQDYKRLKKDPVPYIEAAPIESNILEWRYCVKGPEGTPYHGGYYHGKLVFPPDYPFKPPRILMITPNGRFATNKRLCLSISDFHPDTWNPAWSVATILTGLLSFMVEASPTVGSVRSSDEEKKQLAVNSWTFNLEDHVFNKLFPELVLEIKEKLKEKEAREKEEQEKLEQYAGGHQLAGRNKQAEENNFLSTCISLLWNIAPFVLFASFVFIVQLVIKSS</sequence>
<evidence type="ECO:0000256" key="4">
    <source>
        <dbReference type="ARBA" id="ARBA00022692"/>
    </source>
</evidence>
<dbReference type="Gene3D" id="3.10.110.10">
    <property type="entry name" value="Ubiquitin Conjugating Enzyme"/>
    <property type="match status" value="1"/>
</dbReference>
<feature type="domain" description="UBC core" evidence="14">
    <location>
        <begin position="5"/>
        <end position="166"/>
    </location>
</feature>
<dbReference type="PROSITE" id="PS50127">
    <property type="entry name" value="UBC_2"/>
    <property type="match status" value="1"/>
</dbReference>
<evidence type="ECO:0000256" key="8">
    <source>
        <dbReference type="ARBA" id="ARBA00022840"/>
    </source>
</evidence>
<evidence type="ECO:0000256" key="13">
    <source>
        <dbReference type="SAM" id="Phobius"/>
    </source>
</evidence>
<evidence type="ECO:0000256" key="3">
    <source>
        <dbReference type="ARBA" id="ARBA00022679"/>
    </source>
</evidence>
<gene>
    <name evidence="15" type="primary">109580375</name>
</gene>
<accession>A0A1X7VH82</accession>
<evidence type="ECO:0000256" key="2">
    <source>
        <dbReference type="ARBA" id="ARBA00012486"/>
    </source>
</evidence>
<keyword evidence="3" id="KW-0808">Transferase</keyword>
<dbReference type="EnsemblMetazoa" id="Aqu2.1.39139_001">
    <property type="protein sequence ID" value="Aqu2.1.39139_001"/>
    <property type="gene ID" value="Aqu2.1.39139"/>
</dbReference>
<dbReference type="Pfam" id="PF00179">
    <property type="entry name" value="UQ_con"/>
    <property type="match status" value="1"/>
</dbReference>
<evidence type="ECO:0000259" key="14">
    <source>
        <dbReference type="PROSITE" id="PS50127"/>
    </source>
</evidence>
<comment type="subcellular location">
    <subcellularLocation>
        <location evidence="1">Endoplasmic reticulum membrane</location>
    </subcellularLocation>
</comment>
<keyword evidence="9 13" id="KW-1133">Transmembrane helix</keyword>
<dbReference type="InParanoid" id="A0A1X7VH82"/>
<keyword evidence="8" id="KW-0067">ATP-binding</keyword>
<dbReference type="eggNOG" id="KOG0894">
    <property type="taxonomic scope" value="Eukaryota"/>
</dbReference>
<dbReference type="SUPFAM" id="SSF54495">
    <property type="entry name" value="UBC-like"/>
    <property type="match status" value="1"/>
</dbReference>
<name>A0A1X7VH82_AMPQE</name>
<dbReference type="AlphaFoldDB" id="A0A1X7VH82"/>
<dbReference type="InterPro" id="IPR000608">
    <property type="entry name" value="UBC"/>
</dbReference>
<organism evidence="15">
    <name type="scientific">Amphimedon queenslandica</name>
    <name type="common">Sponge</name>
    <dbReference type="NCBI Taxonomy" id="400682"/>
    <lineage>
        <taxon>Eukaryota</taxon>
        <taxon>Metazoa</taxon>
        <taxon>Porifera</taxon>
        <taxon>Demospongiae</taxon>
        <taxon>Heteroscleromorpha</taxon>
        <taxon>Haplosclerida</taxon>
        <taxon>Niphatidae</taxon>
        <taxon>Amphimedon</taxon>
    </lineage>
</organism>
<evidence type="ECO:0000313" key="15">
    <source>
        <dbReference type="EnsemblMetazoa" id="Aqu2.1.39139_001"/>
    </source>
</evidence>
<evidence type="ECO:0000256" key="1">
    <source>
        <dbReference type="ARBA" id="ARBA00004586"/>
    </source>
</evidence>
<evidence type="ECO:0000313" key="16">
    <source>
        <dbReference type="Proteomes" id="UP000007879"/>
    </source>
</evidence>
<evidence type="ECO:0000256" key="9">
    <source>
        <dbReference type="ARBA" id="ARBA00022989"/>
    </source>
</evidence>
<dbReference type="STRING" id="400682.A0A1X7VH82"/>
<keyword evidence="7" id="KW-0256">Endoplasmic reticulum</keyword>
<reference evidence="15" key="2">
    <citation type="submission" date="2017-05" db="UniProtKB">
        <authorList>
            <consortium name="EnsemblMetazoa"/>
        </authorList>
    </citation>
    <scope>IDENTIFICATION</scope>
</reference>
<keyword evidence="16" id="KW-1185">Reference proteome</keyword>
<keyword evidence="5" id="KW-0547">Nucleotide-binding</keyword>
<dbReference type="InterPro" id="IPR016135">
    <property type="entry name" value="UBQ-conjugating_enzyme/RWD"/>
</dbReference>
<dbReference type="EnsemblMetazoa" id="XM_019993440.1">
    <property type="protein sequence ID" value="XP_019848999.1"/>
    <property type="gene ID" value="LOC109580375"/>
</dbReference>
<dbReference type="PANTHER" id="PTHR24067">
    <property type="entry name" value="UBIQUITIN-CONJUGATING ENZYME E2"/>
    <property type="match status" value="1"/>
</dbReference>
<dbReference type="GO" id="GO:0005789">
    <property type="term" value="C:endoplasmic reticulum membrane"/>
    <property type="evidence" value="ECO:0007669"/>
    <property type="project" value="UniProtKB-SubCell"/>
</dbReference>
<dbReference type="CDD" id="cd23799">
    <property type="entry name" value="UBCc_UBE2J"/>
    <property type="match status" value="1"/>
</dbReference>
<dbReference type="SMART" id="SM00212">
    <property type="entry name" value="UBCc"/>
    <property type="match status" value="1"/>
</dbReference>
<dbReference type="OrthoDB" id="1158011at2759"/>
<feature type="transmembrane region" description="Helical" evidence="13">
    <location>
        <begin position="206"/>
        <end position="227"/>
    </location>
</feature>
<proteinExistence type="predicted"/>
<keyword evidence="10 13" id="KW-0472">Membrane</keyword>
<dbReference type="FunFam" id="3.10.110.10:FF:000023">
    <property type="entry name" value="Ubiquitin-conjugating enzyme E2 J2"/>
    <property type="match status" value="1"/>
</dbReference>
<evidence type="ECO:0000256" key="11">
    <source>
        <dbReference type="ARBA" id="ARBA00054775"/>
    </source>
</evidence>
<evidence type="ECO:0000256" key="5">
    <source>
        <dbReference type="ARBA" id="ARBA00022741"/>
    </source>
</evidence>
<evidence type="ECO:0000256" key="6">
    <source>
        <dbReference type="ARBA" id="ARBA00022786"/>
    </source>
</evidence>
<comment type="function">
    <text evidence="11">Catalyzes the covalent attachment of ubiquitin to other proteins. Seems to function in the selective degradation of misfolded membrane proteins from the endoplasmic reticulum (ERAD). In cooperation with the GATOR2 complex, catalyzes 'Lys-6'-linked ubiquitination of NPRL2.</text>
</comment>
<dbReference type="Proteomes" id="UP000007879">
    <property type="component" value="Unassembled WGS sequence"/>
</dbReference>
<dbReference type="EC" id="2.3.2.23" evidence="2"/>
<keyword evidence="4 13" id="KW-0812">Transmembrane</keyword>
<keyword evidence="6" id="KW-0833">Ubl conjugation pathway</keyword>
<evidence type="ECO:0000256" key="10">
    <source>
        <dbReference type="ARBA" id="ARBA00023136"/>
    </source>
</evidence>
<dbReference type="GO" id="GO:0005524">
    <property type="term" value="F:ATP binding"/>
    <property type="evidence" value="ECO:0007669"/>
    <property type="project" value="UniProtKB-KW"/>
</dbReference>
<dbReference type="GO" id="GO:0061631">
    <property type="term" value="F:ubiquitin conjugating enzyme activity"/>
    <property type="evidence" value="ECO:0007669"/>
    <property type="project" value="UniProtKB-EC"/>
</dbReference>
<evidence type="ECO:0000256" key="7">
    <source>
        <dbReference type="ARBA" id="ARBA00022824"/>
    </source>
</evidence>
<reference evidence="16" key="1">
    <citation type="journal article" date="2010" name="Nature">
        <title>The Amphimedon queenslandica genome and the evolution of animal complexity.</title>
        <authorList>
            <person name="Srivastava M."/>
            <person name="Simakov O."/>
            <person name="Chapman J."/>
            <person name="Fahey B."/>
            <person name="Gauthier M.E."/>
            <person name="Mitros T."/>
            <person name="Richards G.S."/>
            <person name="Conaco C."/>
            <person name="Dacre M."/>
            <person name="Hellsten U."/>
            <person name="Larroux C."/>
            <person name="Putnam N.H."/>
            <person name="Stanke M."/>
            <person name="Adamska M."/>
            <person name="Darling A."/>
            <person name="Degnan S.M."/>
            <person name="Oakley T.H."/>
            <person name="Plachetzki D.C."/>
            <person name="Zhai Y."/>
            <person name="Adamski M."/>
            <person name="Calcino A."/>
            <person name="Cummins S.F."/>
            <person name="Goodstein D.M."/>
            <person name="Harris C."/>
            <person name="Jackson D.J."/>
            <person name="Leys S.P."/>
            <person name="Shu S."/>
            <person name="Woodcroft B.J."/>
            <person name="Vervoort M."/>
            <person name="Kosik K.S."/>
            <person name="Manning G."/>
            <person name="Degnan B.M."/>
            <person name="Rokhsar D.S."/>
        </authorList>
    </citation>
    <scope>NUCLEOTIDE SEQUENCE [LARGE SCALE GENOMIC DNA]</scope>
</reference>
<evidence type="ECO:0000256" key="12">
    <source>
        <dbReference type="ARBA" id="ARBA00073320"/>
    </source>
</evidence>
<dbReference type="InterPro" id="IPR050113">
    <property type="entry name" value="Ub_conjugating_enzyme"/>
</dbReference>
<protein>
    <recommendedName>
        <fullName evidence="12">Ubiquitin-conjugating enzyme E2 J2</fullName>
        <ecNumber evidence="2">2.3.2.23</ecNumber>
    </recommendedName>
</protein>
<dbReference type="KEGG" id="aqu:109580375"/>